<dbReference type="HOGENOM" id="CLU_075584_0_0_1"/>
<dbReference type="RefSeq" id="XP_006002859.3">
    <property type="nucleotide sequence ID" value="XM_006002797.3"/>
</dbReference>
<keyword evidence="3" id="KW-1185">Reference proteome</keyword>
<dbReference type="Proteomes" id="UP000008672">
    <property type="component" value="Unassembled WGS sequence"/>
</dbReference>
<dbReference type="GeneTree" id="ENSGT00390000003219"/>
<dbReference type="EMBL" id="AFYH01135293">
    <property type="status" value="NOT_ANNOTATED_CDS"/>
    <property type="molecule type" value="Genomic_DNA"/>
</dbReference>
<evidence type="ECO:0000256" key="1">
    <source>
        <dbReference type="SAM" id="MobiDB-lite"/>
    </source>
</evidence>
<accession>M3XH07</accession>
<sequence length="319" mass="35031">MPRKKRTSCSSRKPQLVFLECPLEGPRHPYGSPLLCVPNPRQVPMVPFNHATSSTWVSPQFDDSAEIHCQRRHRRHWRSRNVSRCGGRANAATQSMLSRAVKGRPKASVCRFPTLLFKDSFASAQAENTAPTSKHFQGELGKGTPAPINVEEGRSPVELQNVHLLCVHSGNRKGSNGTSQASEVLNREKNPSGGRASISDLVDSAPDEVFTPPSVQTPDLTSPVSGFGTERSIKALQNGGSPDRCDVTLCQNGSKCLSRRGLCLSNGTPKGVSTASVLVEDTPKQEYGMKVTWRRRQHIMRYLQDQGRLTSTQIIVNQH</sequence>
<dbReference type="KEGG" id="lcm:102356321"/>
<dbReference type="CTD" id="83695"/>
<dbReference type="GO" id="GO:0071479">
    <property type="term" value="P:cellular response to ionizing radiation"/>
    <property type="evidence" value="ECO:0007669"/>
    <property type="project" value="InterPro"/>
</dbReference>
<reference evidence="2" key="2">
    <citation type="submission" date="2025-08" db="UniProtKB">
        <authorList>
            <consortium name="Ensembl"/>
        </authorList>
    </citation>
    <scope>IDENTIFICATION</scope>
</reference>
<reference evidence="3" key="1">
    <citation type="submission" date="2011-08" db="EMBL/GenBank/DDBJ databases">
        <title>The draft genome of Latimeria chalumnae.</title>
        <authorList>
            <person name="Di Palma F."/>
            <person name="Alfoldi J."/>
            <person name="Johnson J."/>
            <person name="Berlin A."/>
            <person name="Gnerre S."/>
            <person name="Jaffe D."/>
            <person name="MacCallum I."/>
            <person name="Young S."/>
            <person name="Walker B.J."/>
            <person name="Lander E."/>
            <person name="Lindblad-Toh K."/>
        </authorList>
    </citation>
    <scope>NUCLEOTIDE SEQUENCE [LARGE SCALE GENOMIC DNA]</scope>
    <source>
        <strain evidence="3">Wild caught</strain>
    </source>
</reference>
<name>M3XH07_LATCH</name>
<feature type="region of interest" description="Disordered" evidence="1">
    <location>
        <begin position="169"/>
        <end position="197"/>
    </location>
</feature>
<dbReference type="Pfam" id="PF15319">
    <property type="entry name" value="RHINO"/>
    <property type="match status" value="1"/>
</dbReference>
<dbReference type="Ensembl" id="ENSLACT00000025067.1">
    <property type="protein sequence ID" value="ENSLACP00000022013.1"/>
    <property type="gene ID" value="ENSLACG00000022301.1"/>
</dbReference>
<protein>
    <submittedName>
        <fullName evidence="2">RAD9-HUS1-RAD1 interacting nuclear orphan 1</fullName>
    </submittedName>
</protein>
<dbReference type="PANTHER" id="PTHR35541:SF1">
    <property type="entry name" value="RAD9, HUS1, RAD1-INTERACTING NUCLEAR ORPHAN PROTEIN 1"/>
    <property type="match status" value="1"/>
</dbReference>
<dbReference type="InterPro" id="IPR029293">
    <property type="entry name" value="RHNO1"/>
</dbReference>
<dbReference type="InParanoid" id="M3XH07"/>
<reference evidence="2" key="3">
    <citation type="submission" date="2025-09" db="UniProtKB">
        <authorList>
            <consortium name="Ensembl"/>
        </authorList>
    </citation>
    <scope>IDENTIFICATION</scope>
</reference>
<dbReference type="OMA" id="PKHHYGS"/>
<dbReference type="EMBL" id="AFYH01135295">
    <property type="status" value="NOT_ANNOTATED_CDS"/>
    <property type="molecule type" value="Genomic_DNA"/>
</dbReference>
<proteinExistence type="predicted"/>
<evidence type="ECO:0000313" key="3">
    <source>
        <dbReference type="Proteomes" id="UP000008672"/>
    </source>
</evidence>
<dbReference type="eggNOG" id="ENOG502S7M3">
    <property type="taxonomic scope" value="Eukaryota"/>
</dbReference>
<evidence type="ECO:0000313" key="2">
    <source>
        <dbReference type="Ensembl" id="ENSLACP00000022013.1"/>
    </source>
</evidence>
<dbReference type="GO" id="GO:0005694">
    <property type="term" value="C:chromosome"/>
    <property type="evidence" value="ECO:0007669"/>
    <property type="project" value="TreeGrafter"/>
</dbReference>
<dbReference type="GeneID" id="102356321"/>
<feature type="region of interest" description="Disordered" evidence="1">
    <location>
        <begin position="128"/>
        <end position="151"/>
    </location>
</feature>
<dbReference type="EMBL" id="AFYH01135297">
    <property type="status" value="NOT_ANNOTATED_CDS"/>
    <property type="molecule type" value="Genomic_DNA"/>
</dbReference>
<gene>
    <name evidence="2" type="primary">RHNO1</name>
</gene>
<dbReference type="EMBL" id="AFYH01135294">
    <property type="status" value="NOT_ANNOTATED_CDS"/>
    <property type="molecule type" value="Genomic_DNA"/>
</dbReference>
<organism evidence="2 3">
    <name type="scientific">Latimeria chalumnae</name>
    <name type="common">Coelacanth</name>
    <dbReference type="NCBI Taxonomy" id="7897"/>
    <lineage>
        <taxon>Eukaryota</taxon>
        <taxon>Metazoa</taxon>
        <taxon>Chordata</taxon>
        <taxon>Craniata</taxon>
        <taxon>Vertebrata</taxon>
        <taxon>Euteleostomi</taxon>
        <taxon>Coelacanthiformes</taxon>
        <taxon>Coelacanthidae</taxon>
        <taxon>Latimeria</taxon>
    </lineage>
</organism>
<dbReference type="GO" id="GO:0000077">
    <property type="term" value="P:DNA damage checkpoint signaling"/>
    <property type="evidence" value="ECO:0007669"/>
    <property type="project" value="InterPro"/>
</dbReference>
<dbReference type="GO" id="GO:0005634">
    <property type="term" value="C:nucleus"/>
    <property type="evidence" value="ECO:0007669"/>
    <property type="project" value="InterPro"/>
</dbReference>
<dbReference type="EMBL" id="AFYH01135296">
    <property type="status" value="NOT_ANNOTATED_CDS"/>
    <property type="molecule type" value="Genomic_DNA"/>
</dbReference>
<dbReference type="GO" id="GO:0000725">
    <property type="term" value="P:recombinational repair"/>
    <property type="evidence" value="ECO:0007669"/>
    <property type="project" value="TreeGrafter"/>
</dbReference>
<dbReference type="FunCoup" id="M3XH07">
    <property type="interactions" value="1438"/>
</dbReference>
<dbReference type="AlphaFoldDB" id="M3XH07"/>
<dbReference type="STRING" id="7897.ENSLACP00000022013"/>
<feature type="compositionally biased region" description="Polar residues" evidence="1">
    <location>
        <begin position="172"/>
        <end position="183"/>
    </location>
</feature>
<dbReference type="PANTHER" id="PTHR35541">
    <property type="entry name" value="RAD9, HUS1, RAD1-INTERACTING NUCLEAR ORPHAN PROTEIN 1"/>
    <property type="match status" value="1"/>
</dbReference>